<dbReference type="InterPro" id="IPR017853">
    <property type="entry name" value="GH"/>
</dbReference>
<evidence type="ECO:0000259" key="3">
    <source>
        <dbReference type="PROSITE" id="PS51910"/>
    </source>
</evidence>
<evidence type="ECO:0000313" key="4">
    <source>
        <dbReference type="EMBL" id="MFD2185592.1"/>
    </source>
</evidence>
<dbReference type="EMBL" id="JBHUHY010000002">
    <property type="protein sequence ID" value="MFD2185592.1"/>
    <property type="molecule type" value="Genomic_DNA"/>
</dbReference>
<dbReference type="Pfam" id="PF02839">
    <property type="entry name" value="CBM_5_12"/>
    <property type="match status" value="2"/>
</dbReference>
<name>A0ABW5AT21_9FLAO</name>
<dbReference type="InterPro" id="IPR026444">
    <property type="entry name" value="Secre_tail"/>
</dbReference>
<evidence type="ECO:0000256" key="1">
    <source>
        <dbReference type="ARBA" id="ARBA00022729"/>
    </source>
</evidence>
<dbReference type="Proteomes" id="UP001597344">
    <property type="component" value="Unassembled WGS sequence"/>
</dbReference>
<protein>
    <submittedName>
        <fullName evidence="4">Carbohydrate-binding protein</fullName>
    </submittedName>
</protein>
<dbReference type="InterPro" id="IPR001223">
    <property type="entry name" value="Glyco_hydro18_cat"/>
</dbReference>
<dbReference type="SUPFAM" id="SSF51055">
    <property type="entry name" value="Carbohydrate binding domain"/>
    <property type="match status" value="2"/>
</dbReference>
<evidence type="ECO:0000313" key="5">
    <source>
        <dbReference type="Proteomes" id="UP001597344"/>
    </source>
</evidence>
<dbReference type="Gene3D" id="3.20.20.80">
    <property type="entry name" value="Glycosidases"/>
    <property type="match status" value="1"/>
</dbReference>
<dbReference type="InterPro" id="IPR003610">
    <property type="entry name" value="CBM5/12"/>
</dbReference>
<dbReference type="Pfam" id="PF18962">
    <property type="entry name" value="Por_Secre_tail"/>
    <property type="match status" value="1"/>
</dbReference>
<dbReference type="SMART" id="SM00495">
    <property type="entry name" value="ChtBD3"/>
    <property type="match status" value="2"/>
</dbReference>
<dbReference type="Gene3D" id="2.10.10.20">
    <property type="entry name" value="Carbohydrate-binding module superfamily 5/12"/>
    <property type="match status" value="2"/>
</dbReference>
<reference evidence="5" key="1">
    <citation type="journal article" date="2019" name="Int. J. Syst. Evol. Microbiol.">
        <title>The Global Catalogue of Microorganisms (GCM) 10K type strain sequencing project: providing services to taxonomists for standard genome sequencing and annotation.</title>
        <authorList>
            <consortium name="The Broad Institute Genomics Platform"/>
            <consortium name="The Broad Institute Genome Sequencing Center for Infectious Disease"/>
            <person name="Wu L."/>
            <person name="Ma J."/>
        </authorList>
    </citation>
    <scope>NUCLEOTIDE SEQUENCE [LARGE SCALE GENOMIC DNA]</scope>
    <source>
        <strain evidence="5">DT92</strain>
    </source>
</reference>
<dbReference type="RefSeq" id="WP_378318566.1">
    <property type="nucleotide sequence ID" value="NZ_JBHUHY010000002.1"/>
</dbReference>
<dbReference type="PROSITE" id="PS51910">
    <property type="entry name" value="GH18_2"/>
    <property type="match status" value="1"/>
</dbReference>
<evidence type="ECO:0000256" key="2">
    <source>
        <dbReference type="ARBA" id="ARBA00022801"/>
    </source>
</evidence>
<feature type="domain" description="GH18" evidence="3">
    <location>
        <begin position="1"/>
        <end position="64"/>
    </location>
</feature>
<keyword evidence="1" id="KW-0732">Signal</keyword>
<keyword evidence="2" id="KW-0378">Hydrolase</keyword>
<accession>A0ABW5AT21</accession>
<gene>
    <name evidence="4" type="ORF">ACFSJT_02210</name>
</gene>
<dbReference type="SUPFAM" id="SSF51445">
    <property type="entry name" value="(Trans)glycosidases"/>
    <property type="match status" value="1"/>
</dbReference>
<dbReference type="InterPro" id="IPR036573">
    <property type="entry name" value="CBM_sf_5/12"/>
</dbReference>
<dbReference type="NCBIfam" id="TIGR04183">
    <property type="entry name" value="Por_Secre_tail"/>
    <property type="match status" value="1"/>
</dbReference>
<proteinExistence type="predicted"/>
<sequence length="274" mass="29857">MYPNNNTCDQSNGYGYNAKKLIEDKVQLALNENIGGIMIWAIDQDHSNPSNSLLNVIDAKLNGGSGGGSGGSCTPWSAGTPYYVGDIVTYTGSNYICVHDNPGYDPVISHWFWDPTSQNCSGGSGGGGACSEWSAVTQYYTGDIVSYNGSNYICEHDNPGYDPVISTWFWDPTSAGCRSAKLNTSYATKNMEVYVYPNPLSNTTLNLDIESNKGSQIDVKILDLQGRVIKRIDLGKLNTGRNNFKLDASDLRVGTYLIYIISDQGTKTKRFSVI</sequence>
<dbReference type="CDD" id="cd12214">
    <property type="entry name" value="ChiA1_BD"/>
    <property type="match status" value="2"/>
</dbReference>
<comment type="caution">
    <text evidence="4">The sequence shown here is derived from an EMBL/GenBank/DDBJ whole genome shotgun (WGS) entry which is preliminary data.</text>
</comment>
<keyword evidence="5" id="KW-1185">Reference proteome</keyword>
<organism evidence="4 5">
    <name type="scientific">Aquimarina celericrescens</name>
    <dbReference type="NCBI Taxonomy" id="1964542"/>
    <lineage>
        <taxon>Bacteria</taxon>
        <taxon>Pseudomonadati</taxon>
        <taxon>Bacteroidota</taxon>
        <taxon>Flavobacteriia</taxon>
        <taxon>Flavobacteriales</taxon>
        <taxon>Flavobacteriaceae</taxon>
        <taxon>Aquimarina</taxon>
    </lineage>
</organism>